<evidence type="ECO:0000313" key="2">
    <source>
        <dbReference type="Proteomes" id="UP001060085"/>
    </source>
</evidence>
<dbReference type="EMBL" id="CM044701">
    <property type="protein sequence ID" value="KAI5680969.1"/>
    <property type="molecule type" value="Genomic_DNA"/>
</dbReference>
<proteinExistence type="predicted"/>
<accession>A0ACC0C852</accession>
<keyword evidence="2" id="KW-1185">Reference proteome</keyword>
<name>A0ACC0C852_CATRO</name>
<comment type="caution">
    <text evidence="1">The sequence shown here is derived from an EMBL/GenBank/DDBJ whole genome shotgun (WGS) entry which is preliminary data.</text>
</comment>
<evidence type="ECO:0000313" key="1">
    <source>
        <dbReference type="EMBL" id="KAI5680969.1"/>
    </source>
</evidence>
<sequence>MNEKSVEKEECIETNEKDRVEEKERLRIFDSSPILSKESEHFEFSNEKEYELEKSENSIEEEHKEKEVVALDKSEVSSYVQNFLTQNLENKGSLDYNIYKTISFFHPTSYICFDHFLQETKFYYFTLNFL</sequence>
<dbReference type="Proteomes" id="UP001060085">
    <property type="component" value="Linkage Group LG01"/>
</dbReference>
<protein>
    <submittedName>
        <fullName evidence="1">Uncharacterized protein</fullName>
    </submittedName>
</protein>
<organism evidence="1 2">
    <name type="scientific">Catharanthus roseus</name>
    <name type="common">Madagascar periwinkle</name>
    <name type="synonym">Vinca rosea</name>
    <dbReference type="NCBI Taxonomy" id="4058"/>
    <lineage>
        <taxon>Eukaryota</taxon>
        <taxon>Viridiplantae</taxon>
        <taxon>Streptophyta</taxon>
        <taxon>Embryophyta</taxon>
        <taxon>Tracheophyta</taxon>
        <taxon>Spermatophyta</taxon>
        <taxon>Magnoliopsida</taxon>
        <taxon>eudicotyledons</taxon>
        <taxon>Gunneridae</taxon>
        <taxon>Pentapetalae</taxon>
        <taxon>asterids</taxon>
        <taxon>lamiids</taxon>
        <taxon>Gentianales</taxon>
        <taxon>Apocynaceae</taxon>
        <taxon>Rauvolfioideae</taxon>
        <taxon>Vinceae</taxon>
        <taxon>Catharanthinae</taxon>
        <taxon>Catharanthus</taxon>
    </lineage>
</organism>
<reference evidence="2" key="1">
    <citation type="journal article" date="2023" name="Nat. Plants">
        <title>Single-cell RNA sequencing provides a high-resolution roadmap for understanding the multicellular compartmentation of specialized metabolism.</title>
        <authorList>
            <person name="Sun S."/>
            <person name="Shen X."/>
            <person name="Li Y."/>
            <person name="Li Y."/>
            <person name="Wang S."/>
            <person name="Li R."/>
            <person name="Zhang H."/>
            <person name="Shen G."/>
            <person name="Guo B."/>
            <person name="Wei J."/>
            <person name="Xu J."/>
            <person name="St-Pierre B."/>
            <person name="Chen S."/>
            <person name="Sun C."/>
        </authorList>
    </citation>
    <scope>NUCLEOTIDE SEQUENCE [LARGE SCALE GENOMIC DNA]</scope>
</reference>
<gene>
    <name evidence="1" type="ORF">M9H77_02196</name>
</gene>